<dbReference type="InterPro" id="IPR027379">
    <property type="entry name" value="CLS_N"/>
</dbReference>
<evidence type="ECO:0000256" key="1">
    <source>
        <dbReference type="ARBA" id="ARBA00004651"/>
    </source>
</evidence>
<dbReference type="EMBL" id="RAQO01000009">
    <property type="protein sequence ID" value="RKF14441.1"/>
    <property type="molecule type" value="Genomic_DNA"/>
</dbReference>
<keyword evidence="2" id="KW-1003">Cell membrane</keyword>
<evidence type="ECO:0000256" key="2">
    <source>
        <dbReference type="ARBA" id="ARBA00022475"/>
    </source>
</evidence>
<dbReference type="Proteomes" id="UP000286482">
    <property type="component" value="Unassembled WGS sequence"/>
</dbReference>
<dbReference type="OrthoDB" id="8455471at2"/>
<evidence type="ECO:0000313" key="8">
    <source>
        <dbReference type="EMBL" id="RKF14441.1"/>
    </source>
</evidence>
<name>A0A420E7B6_9ALTE</name>
<dbReference type="AlphaFoldDB" id="A0A420E7B6"/>
<proteinExistence type="predicted"/>
<keyword evidence="4 6" id="KW-1133">Transmembrane helix</keyword>
<evidence type="ECO:0000256" key="5">
    <source>
        <dbReference type="ARBA" id="ARBA00023136"/>
    </source>
</evidence>
<evidence type="ECO:0000256" key="6">
    <source>
        <dbReference type="SAM" id="Phobius"/>
    </source>
</evidence>
<evidence type="ECO:0000256" key="3">
    <source>
        <dbReference type="ARBA" id="ARBA00022692"/>
    </source>
</evidence>
<comment type="caution">
    <text evidence="8">The sequence shown here is derived from an EMBL/GenBank/DDBJ whole genome shotgun (WGS) entry which is preliminary data.</text>
</comment>
<feature type="transmembrane region" description="Helical" evidence="6">
    <location>
        <begin position="32"/>
        <end position="50"/>
    </location>
</feature>
<evidence type="ECO:0000313" key="9">
    <source>
        <dbReference type="Proteomes" id="UP000286482"/>
    </source>
</evidence>
<keyword evidence="5 6" id="KW-0472">Membrane</keyword>
<sequence length="58" mass="6714">MYTLLGITILLFNLYAITKTILSDAEIGRKYLWVFLICLLPLIGSVMWWFKGPKQPPL</sequence>
<comment type="subcellular location">
    <subcellularLocation>
        <location evidence="1">Cell membrane</location>
        <topology evidence="1">Multi-pass membrane protein</topology>
    </subcellularLocation>
</comment>
<dbReference type="RefSeq" id="WP_120356252.1">
    <property type="nucleotide sequence ID" value="NZ_RAQO01000009.1"/>
</dbReference>
<evidence type="ECO:0000256" key="4">
    <source>
        <dbReference type="ARBA" id="ARBA00022989"/>
    </source>
</evidence>
<dbReference type="GO" id="GO:0005886">
    <property type="term" value="C:plasma membrane"/>
    <property type="evidence" value="ECO:0007669"/>
    <property type="project" value="UniProtKB-SubCell"/>
</dbReference>
<protein>
    <submittedName>
        <fullName evidence="8">PLDc_N domain-containing protein</fullName>
    </submittedName>
</protein>
<keyword evidence="3 6" id="KW-0812">Transmembrane</keyword>
<feature type="domain" description="Cardiolipin synthase N-terminal" evidence="7">
    <location>
        <begin position="12"/>
        <end position="52"/>
    </location>
</feature>
<accession>A0A420E7B6</accession>
<organism evidence="8 9">
    <name type="scientific">Alginatibacterium sediminis</name>
    <dbReference type="NCBI Taxonomy" id="2164068"/>
    <lineage>
        <taxon>Bacteria</taxon>
        <taxon>Pseudomonadati</taxon>
        <taxon>Pseudomonadota</taxon>
        <taxon>Gammaproteobacteria</taxon>
        <taxon>Alteromonadales</taxon>
        <taxon>Alteromonadaceae</taxon>
        <taxon>Alginatibacterium</taxon>
    </lineage>
</organism>
<dbReference type="Pfam" id="PF13396">
    <property type="entry name" value="PLDc_N"/>
    <property type="match status" value="1"/>
</dbReference>
<keyword evidence="9" id="KW-1185">Reference proteome</keyword>
<gene>
    <name evidence="8" type="ORF">DBZ36_17465</name>
</gene>
<reference evidence="8 9" key="1">
    <citation type="submission" date="2018-09" db="EMBL/GenBank/DDBJ databases">
        <authorList>
            <person name="Wang Z."/>
        </authorList>
    </citation>
    <scope>NUCLEOTIDE SEQUENCE [LARGE SCALE GENOMIC DNA]</scope>
    <source>
        <strain evidence="8 9">ALS 81</strain>
    </source>
</reference>
<evidence type="ECO:0000259" key="7">
    <source>
        <dbReference type="Pfam" id="PF13396"/>
    </source>
</evidence>